<reference evidence="1 2" key="1">
    <citation type="journal article" date="2021" name="MBio">
        <title>Poor Competitiveness of Bradyrhizobium in Pigeon Pea Root Colonization in Indian Soils.</title>
        <authorList>
            <person name="Chalasani D."/>
            <person name="Basu A."/>
            <person name="Pullabhotla S.V.S.R.N."/>
            <person name="Jorrin B."/>
            <person name="Neal A.L."/>
            <person name="Poole P.S."/>
            <person name="Podile A.R."/>
            <person name="Tkacz A."/>
        </authorList>
    </citation>
    <scope>NUCLEOTIDE SEQUENCE [LARGE SCALE GENOMIC DNA]</scope>
    <source>
        <strain evidence="1 2">HU14</strain>
    </source>
</reference>
<comment type="caution">
    <text evidence="1">The sequence shown here is derived from an EMBL/GenBank/DDBJ whole genome shotgun (WGS) entry which is preliminary data.</text>
</comment>
<evidence type="ECO:0000313" key="2">
    <source>
        <dbReference type="Proteomes" id="UP001196843"/>
    </source>
</evidence>
<organism evidence="1 2">
    <name type="scientific">Microbacterium jejuense</name>
    <dbReference type="NCBI Taxonomy" id="1263637"/>
    <lineage>
        <taxon>Bacteria</taxon>
        <taxon>Bacillati</taxon>
        <taxon>Actinomycetota</taxon>
        <taxon>Actinomycetes</taxon>
        <taxon>Micrococcales</taxon>
        <taxon>Microbacteriaceae</taxon>
        <taxon>Microbacterium</taxon>
    </lineage>
</organism>
<keyword evidence="2" id="KW-1185">Reference proteome</keyword>
<evidence type="ECO:0000313" key="1">
    <source>
        <dbReference type="EMBL" id="MBW9094647.1"/>
    </source>
</evidence>
<dbReference type="EMBL" id="JAEUAW010000010">
    <property type="protein sequence ID" value="MBW9094647.1"/>
    <property type="molecule type" value="Genomic_DNA"/>
</dbReference>
<dbReference type="RefSeq" id="WP_220301370.1">
    <property type="nucleotide sequence ID" value="NZ_JAEUAW010000010.1"/>
</dbReference>
<name>A0ABS7HQZ7_9MICO</name>
<gene>
    <name evidence="1" type="ORF">JNB62_13200</name>
</gene>
<evidence type="ECO:0008006" key="3">
    <source>
        <dbReference type="Google" id="ProtNLM"/>
    </source>
</evidence>
<dbReference type="Proteomes" id="UP001196843">
    <property type="component" value="Unassembled WGS sequence"/>
</dbReference>
<proteinExistence type="predicted"/>
<protein>
    <recommendedName>
        <fullName evidence="3">Phage tail protein</fullName>
    </recommendedName>
</protein>
<accession>A0ABS7HQZ7</accession>
<sequence>MRDGAPDEVIAGACFWYSRVTSWLGGRLLASTVPIISGRATGKVDQEVIEEVSLTVPRFAAAAEGEDVADWRPGTDTLHPLARYGQVLDVTVVVVSVITGTAWETRVGRYQVKDWDDDDAGLISVKGESLLARPRDDKLTAPTSPSSTATFISEARRLAPAGMGVSFEAGLIDRALPQAFAWSESRLDAWRELAAAWPALLRIDPWGQARFRAPLPAVPAPVITLTDGARGTLISAPRADSRAGAPNLVAVTTQGSDTADVVGISAITSGPMSVNGDYGIVTKKWSSGAVTNLAEATAAAKADLDASSRPAQIVPAQIAPDPRLELDDPVELLREGDQLWGYVTAYDMPLTAGDGAMRVDVGLT</sequence>